<dbReference type="Gene3D" id="3.90.79.10">
    <property type="entry name" value="Nucleoside Triphosphate Pyrophosphohydrolase"/>
    <property type="match status" value="1"/>
</dbReference>
<comment type="cofactor">
    <cofactor evidence="2">
        <name>Mg(2+)</name>
        <dbReference type="ChEBI" id="CHEBI:18420"/>
    </cofactor>
</comment>
<dbReference type="InterPro" id="IPR000086">
    <property type="entry name" value="NUDIX_hydrolase_dom"/>
</dbReference>
<dbReference type="OrthoDB" id="9802805at2"/>
<dbReference type="STRING" id="1458425.SRAA_0357"/>
<dbReference type="InterPro" id="IPR015797">
    <property type="entry name" value="NUDIX_hydrolase-like_dom_sf"/>
</dbReference>
<dbReference type="RefSeq" id="WP_045530630.1">
    <property type="nucleotide sequence ID" value="NZ_AP014568.1"/>
</dbReference>
<evidence type="ECO:0000256" key="3">
    <source>
        <dbReference type="ARBA" id="ARBA00022723"/>
    </source>
</evidence>
<evidence type="ECO:0000256" key="2">
    <source>
        <dbReference type="ARBA" id="ARBA00001946"/>
    </source>
</evidence>
<evidence type="ECO:0000256" key="5">
    <source>
        <dbReference type="ARBA" id="ARBA00022842"/>
    </source>
</evidence>
<dbReference type="HOGENOM" id="CLU_040940_5_1_4"/>
<accession>A0A060NFI5</accession>
<dbReference type="NCBIfam" id="NF007980">
    <property type="entry name" value="PRK10707.1"/>
    <property type="match status" value="1"/>
</dbReference>
<dbReference type="PANTHER" id="PTHR12992">
    <property type="entry name" value="NUDIX HYDROLASE"/>
    <property type="match status" value="1"/>
</dbReference>
<evidence type="ECO:0000313" key="9">
    <source>
        <dbReference type="Proteomes" id="UP000067461"/>
    </source>
</evidence>
<evidence type="ECO:0000313" key="8">
    <source>
        <dbReference type="EMBL" id="BAO80211.1"/>
    </source>
</evidence>
<evidence type="ECO:0000256" key="6">
    <source>
        <dbReference type="ARBA" id="ARBA00023211"/>
    </source>
</evidence>
<keyword evidence="6" id="KW-0464">Manganese</keyword>
<keyword evidence="4 8" id="KW-0378">Hydrolase</keyword>
<dbReference type="GO" id="GO:0010945">
    <property type="term" value="F:coenzyme A diphosphatase activity"/>
    <property type="evidence" value="ECO:0007669"/>
    <property type="project" value="InterPro"/>
</dbReference>
<dbReference type="PANTHER" id="PTHR12992:SF11">
    <property type="entry name" value="MITOCHONDRIAL COENZYME A DIPHOSPHATASE NUDT8"/>
    <property type="match status" value="1"/>
</dbReference>
<name>A0A060NFI5_9BURK</name>
<dbReference type="Pfam" id="PF00293">
    <property type="entry name" value="NUDIX"/>
    <property type="match status" value="1"/>
</dbReference>
<dbReference type="KEGG" id="cbaa:SRAA_0357"/>
<proteinExistence type="predicted"/>
<dbReference type="PROSITE" id="PS51462">
    <property type="entry name" value="NUDIX"/>
    <property type="match status" value="1"/>
</dbReference>
<keyword evidence="9" id="KW-1185">Reference proteome</keyword>
<protein>
    <submittedName>
        <fullName evidence="8">NTP pyrophosphohydrolase including oxidative damage repair enzymes</fullName>
    </submittedName>
</protein>
<dbReference type="Proteomes" id="UP000067461">
    <property type="component" value="Chromosome"/>
</dbReference>
<keyword evidence="5" id="KW-0460">Magnesium</keyword>
<dbReference type="InterPro" id="IPR045121">
    <property type="entry name" value="CoAse"/>
</dbReference>
<evidence type="ECO:0000259" key="7">
    <source>
        <dbReference type="PROSITE" id="PS51462"/>
    </source>
</evidence>
<organism evidence="8 9">
    <name type="scientific">Serpentinimonas raichei</name>
    <dbReference type="NCBI Taxonomy" id="1458425"/>
    <lineage>
        <taxon>Bacteria</taxon>
        <taxon>Pseudomonadati</taxon>
        <taxon>Pseudomonadota</taxon>
        <taxon>Betaproteobacteria</taxon>
        <taxon>Burkholderiales</taxon>
        <taxon>Comamonadaceae</taxon>
        <taxon>Serpentinimonas</taxon>
    </lineage>
</organism>
<dbReference type="CDD" id="cd03426">
    <property type="entry name" value="NUDIX_CoAse_Nudt7"/>
    <property type="match status" value="1"/>
</dbReference>
<evidence type="ECO:0000256" key="1">
    <source>
        <dbReference type="ARBA" id="ARBA00001936"/>
    </source>
</evidence>
<gene>
    <name evidence="8" type="ORF">SRAA_0357</name>
</gene>
<reference evidence="8 9" key="1">
    <citation type="journal article" date="2014" name="Nat. Commun.">
        <title>Physiological and genomic features of highly alkaliphilic hydrogen-utilizing Betaproteobacteria from a continental serpentinizing site.</title>
        <authorList>
            <person name="Suzuki S."/>
            <person name="Kuenen J.G."/>
            <person name="Schipper K."/>
            <person name="van der Velde S."/>
            <person name="Ishii S."/>
            <person name="Wu A."/>
            <person name="Sorokin D.Y."/>
            <person name="Tenney A."/>
            <person name="Meng X.Y."/>
            <person name="Morrill P.L."/>
            <person name="Kamagata Y."/>
            <person name="Muyzer G."/>
            <person name="Nealson K.H."/>
        </authorList>
    </citation>
    <scope>NUCLEOTIDE SEQUENCE [LARGE SCALE GENOMIC DNA]</scope>
    <source>
        <strain evidence="8 9">A1</strain>
    </source>
</reference>
<feature type="domain" description="Nudix hydrolase" evidence="7">
    <location>
        <begin position="54"/>
        <end position="184"/>
    </location>
</feature>
<dbReference type="AlphaFoldDB" id="A0A060NFI5"/>
<sequence length="219" mass="24280">MFDPTQVPVLGTDSHLPAVALAQCQPMALRQRFAAPPVWQPELHHEPRFIDRVPSPAAVLMAVRTGPQPTLLLTERSLALPDHPGQIAFPGGKIDATDADAQAAALREAEEEIGLPHQAVEVLGQLPIYTTGSGFIVTPVLALVPAWQRLQPNPREVAAVFEVPLAYLMNPAHHRRHELLWQGSHRQWFSMPWHDGTRECYIWGATAAMLRNLYRLLSA</sequence>
<dbReference type="GO" id="GO:0046872">
    <property type="term" value="F:metal ion binding"/>
    <property type="evidence" value="ECO:0007669"/>
    <property type="project" value="UniProtKB-KW"/>
</dbReference>
<evidence type="ECO:0000256" key="4">
    <source>
        <dbReference type="ARBA" id="ARBA00022801"/>
    </source>
</evidence>
<dbReference type="EMBL" id="AP014568">
    <property type="protein sequence ID" value="BAO80211.1"/>
    <property type="molecule type" value="Genomic_DNA"/>
</dbReference>
<keyword evidence="3" id="KW-0479">Metal-binding</keyword>
<comment type="cofactor">
    <cofactor evidence="1">
        <name>Mn(2+)</name>
        <dbReference type="ChEBI" id="CHEBI:29035"/>
    </cofactor>
</comment>
<dbReference type="SUPFAM" id="SSF55811">
    <property type="entry name" value="Nudix"/>
    <property type="match status" value="1"/>
</dbReference>